<dbReference type="AlphaFoldDB" id="A0A1Z4VLT7"/>
<evidence type="ECO:0000256" key="1">
    <source>
        <dbReference type="SAM" id="MobiDB-lite"/>
    </source>
</evidence>
<keyword evidence="3" id="KW-1185">Reference proteome</keyword>
<dbReference type="Proteomes" id="UP000218765">
    <property type="component" value="Chromosome"/>
</dbReference>
<evidence type="ECO:0000313" key="2">
    <source>
        <dbReference type="EMBL" id="BAZ92561.1"/>
    </source>
</evidence>
<dbReference type="KEGG" id="ttc:FOKN1_0157"/>
<proteinExistence type="predicted"/>
<reference evidence="2 3" key="1">
    <citation type="submission" date="2017-05" db="EMBL/GenBank/DDBJ databases">
        <title>Thiocyanate degradation by Thiohalobacter thiocyanaticus FOKN1.</title>
        <authorList>
            <person name="Oshiki M."/>
            <person name="Fukushima T."/>
            <person name="Kawano S."/>
            <person name="Nakagawa J."/>
        </authorList>
    </citation>
    <scope>NUCLEOTIDE SEQUENCE [LARGE SCALE GENOMIC DNA]</scope>
    <source>
        <strain evidence="2 3">FOKN1</strain>
    </source>
</reference>
<feature type="region of interest" description="Disordered" evidence="1">
    <location>
        <begin position="1"/>
        <end position="80"/>
    </location>
</feature>
<gene>
    <name evidence="2" type="ORF">FOKN1_0157</name>
</gene>
<feature type="compositionally biased region" description="Pro residues" evidence="1">
    <location>
        <begin position="16"/>
        <end position="31"/>
    </location>
</feature>
<sequence length="80" mass="8409">MNNSGLHAMNVHPGAAPLPPNSPEPLRPPQARPAQESARPVQPAQRGEAASEQPQQRDPAQGQGAERPEGTRGGMLDVFA</sequence>
<accession>A0A1Z4VLT7</accession>
<protein>
    <submittedName>
        <fullName evidence="2">Electron transfer flavoprotein, alpha subunit</fullName>
    </submittedName>
</protein>
<dbReference type="EMBL" id="AP018052">
    <property type="protein sequence ID" value="BAZ92561.1"/>
    <property type="molecule type" value="Genomic_DNA"/>
</dbReference>
<organism evidence="2 3">
    <name type="scientific">Thiohalobacter thiocyanaticus</name>
    <dbReference type="NCBI Taxonomy" id="585455"/>
    <lineage>
        <taxon>Bacteria</taxon>
        <taxon>Pseudomonadati</taxon>
        <taxon>Pseudomonadota</taxon>
        <taxon>Gammaproteobacteria</taxon>
        <taxon>Thiohalobacterales</taxon>
        <taxon>Thiohalobacteraceae</taxon>
        <taxon>Thiohalobacter</taxon>
    </lineage>
</organism>
<evidence type="ECO:0000313" key="3">
    <source>
        <dbReference type="Proteomes" id="UP000218765"/>
    </source>
</evidence>
<name>A0A1Z4VLT7_9GAMM</name>